<dbReference type="Proteomes" id="UP001501251">
    <property type="component" value="Unassembled WGS sequence"/>
</dbReference>
<feature type="region of interest" description="Disordered" evidence="1">
    <location>
        <begin position="1"/>
        <end position="28"/>
    </location>
</feature>
<sequence>MTDEAAVADDGGEETATLPRRSDALRCPHTEDGERRCVLPPGHELDHVYPHQKAPALCAGE</sequence>
<keyword evidence="3" id="KW-1185">Reference proteome</keyword>
<accession>A0ABP8B9D8</accession>
<evidence type="ECO:0000313" key="3">
    <source>
        <dbReference type="Proteomes" id="UP001501251"/>
    </source>
</evidence>
<gene>
    <name evidence="2" type="ORF">GCM10022252_56040</name>
</gene>
<evidence type="ECO:0000256" key="1">
    <source>
        <dbReference type="SAM" id="MobiDB-lite"/>
    </source>
</evidence>
<proteinExistence type="predicted"/>
<name>A0ABP8B9D8_9ACTN</name>
<organism evidence="2 3">
    <name type="scientific">Streptosporangium oxazolinicum</name>
    <dbReference type="NCBI Taxonomy" id="909287"/>
    <lineage>
        <taxon>Bacteria</taxon>
        <taxon>Bacillati</taxon>
        <taxon>Actinomycetota</taxon>
        <taxon>Actinomycetes</taxon>
        <taxon>Streptosporangiales</taxon>
        <taxon>Streptosporangiaceae</taxon>
        <taxon>Streptosporangium</taxon>
    </lineage>
</organism>
<reference evidence="3" key="1">
    <citation type="journal article" date="2019" name="Int. J. Syst. Evol. Microbiol.">
        <title>The Global Catalogue of Microorganisms (GCM) 10K type strain sequencing project: providing services to taxonomists for standard genome sequencing and annotation.</title>
        <authorList>
            <consortium name="The Broad Institute Genomics Platform"/>
            <consortium name="The Broad Institute Genome Sequencing Center for Infectious Disease"/>
            <person name="Wu L."/>
            <person name="Ma J."/>
        </authorList>
    </citation>
    <scope>NUCLEOTIDE SEQUENCE [LARGE SCALE GENOMIC DNA]</scope>
    <source>
        <strain evidence="3">JCM 17388</strain>
    </source>
</reference>
<feature type="compositionally biased region" description="Acidic residues" evidence="1">
    <location>
        <begin position="1"/>
        <end position="13"/>
    </location>
</feature>
<evidence type="ECO:0008006" key="4">
    <source>
        <dbReference type="Google" id="ProtNLM"/>
    </source>
</evidence>
<dbReference type="RefSeq" id="WP_344921067.1">
    <property type="nucleotide sequence ID" value="NZ_BAABAQ010000011.1"/>
</dbReference>
<evidence type="ECO:0000313" key="2">
    <source>
        <dbReference type="EMBL" id="GAA4201401.1"/>
    </source>
</evidence>
<dbReference type="EMBL" id="BAABAQ010000011">
    <property type="protein sequence ID" value="GAA4201401.1"/>
    <property type="molecule type" value="Genomic_DNA"/>
</dbReference>
<comment type="caution">
    <text evidence="2">The sequence shown here is derived from an EMBL/GenBank/DDBJ whole genome shotgun (WGS) entry which is preliminary data.</text>
</comment>
<protein>
    <recommendedName>
        <fullName evidence="4">HNH endonuclease</fullName>
    </recommendedName>
</protein>